<evidence type="ECO:0000313" key="2">
    <source>
        <dbReference type="Proteomes" id="UP000070119"/>
    </source>
</evidence>
<protein>
    <submittedName>
        <fullName evidence="1">Uncharacterized protein</fullName>
    </submittedName>
</protein>
<reference evidence="1 2" key="1">
    <citation type="submission" date="2015-11" db="EMBL/GenBank/DDBJ databases">
        <authorList>
            <person name="Sahl J."/>
            <person name="Wagner D."/>
            <person name="Keim P."/>
        </authorList>
    </citation>
    <scope>NUCLEOTIDE SEQUENCE [LARGE SCALE GENOMIC DNA]</scope>
    <source>
        <strain evidence="1 2">MSMB1157</strain>
    </source>
</reference>
<comment type="caution">
    <text evidence="1">The sequence shown here is derived from an EMBL/GenBank/DDBJ whole genome shotgun (WGS) entry which is preliminary data.</text>
</comment>
<dbReference type="AlphaFoldDB" id="A0AA40RC56"/>
<dbReference type="Proteomes" id="UP000070119">
    <property type="component" value="Chromosome 1"/>
</dbReference>
<sequence length="60" mass="6321">MPVIGLLQAARVRQVRNTAHVRGGQDLHRTPSVGTRTAATGVAIPADAVRRKPVAPTTRA</sequence>
<name>A0AA40RC56_9BURK</name>
<evidence type="ECO:0000313" key="1">
    <source>
        <dbReference type="EMBL" id="KWZ60546.1"/>
    </source>
</evidence>
<dbReference type="EMBL" id="LNJU01000001">
    <property type="protein sequence ID" value="KWZ60546.1"/>
    <property type="molecule type" value="Genomic_DNA"/>
</dbReference>
<accession>A0AA40RC56</accession>
<organism evidence="1 2">
    <name type="scientific">Burkholderia ubonensis</name>
    <dbReference type="NCBI Taxonomy" id="101571"/>
    <lineage>
        <taxon>Bacteria</taxon>
        <taxon>Pseudomonadati</taxon>
        <taxon>Pseudomonadota</taxon>
        <taxon>Betaproteobacteria</taxon>
        <taxon>Burkholderiales</taxon>
        <taxon>Burkholderiaceae</taxon>
        <taxon>Burkholderia</taxon>
        <taxon>Burkholderia cepacia complex</taxon>
    </lineage>
</organism>
<proteinExistence type="predicted"/>
<gene>
    <name evidence="1" type="ORF">WK57_08130</name>
</gene>